<proteinExistence type="predicted"/>
<reference evidence="1" key="1">
    <citation type="journal article" date="2020" name="Appl. Environ. Microbiol.">
        <title>Medium-Chain Fatty Acid Synthesis by 'Candidatus Weimeria bifida' gen. nov., sp. nov., and 'Candidatus Pseudoramibacter fermentans' sp. nov.</title>
        <authorList>
            <person name="Scarborough M.J."/>
            <person name="Myers K.S."/>
            <person name="Donohue T.J."/>
            <person name="Noguera D.R."/>
        </authorList>
    </citation>
    <scope>NUCLEOTIDE SEQUENCE</scope>
    <source>
        <strain evidence="1">EUB1.1</strain>
    </source>
</reference>
<evidence type="ECO:0000313" key="1">
    <source>
        <dbReference type="EMBL" id="MQM72247.1"/>
    </source>
</evidence>
<comment type="caution">
    <text evidence="1">The sequence shown here is derived from an EMBL/GenBank/DDBJ whole genome shotgun (WGS) entry which is preliminary data.</text>
</comment>
<protein>
    <submittedName>
        <fullName evidence="1">Uncharacterized protein</fullName>
    </submittedName>
</protein>
<gene>
    <name evidence="1" type="ORF">FRC53_02210</name>
</gene>
<dbReference type="AlphaFoldDB" id="A0A6L5GPV7"/>
<dbReference type="Proteomes" id="UP000473648">
    <property type="component" value="Unassembled WGS sequence"/>
</dbReference>
<accession>A0A6L5GPV7</accession>
<dbReference type="EMBL" id="VOGB01000004">
    <property type="protein sequence ID" value="MQM72247.1"/>
    <property type="molecule type" value="Genomic_DNA"/>
</dbReference>
<keyword evidence="2" id="KW-1185">Reference proteome</keyword>
<evidence type="ECO:0000313" key="2">
    <source>
        <dbReference type="Proteomes" id="UP000473648"/>
    </source>
</evidence>
<sequence>MRAYTLKNYEDELNHQVIHMDQAVCYCPEYLATGCMHDYPSRKMQLARAVAKGELPLSDRIGEIVFSSILSRQGERWQNFRENPENMTDVMILSRGMLREKGFKYAGEEELNQTLNKYNGHVCEVTPWNLPKDSGSKQAILIDDLAAKGFKESEKVLDNYLKQNSITFVNDAKPVFVGFEYFACGMIREGKEQIQKVIDEFENYGVDTVCVISAQAKYMLTQFVKKLNIHPKFEVKYLADCMNSILTTEPVYVYGGSFNLRYLCNAEQLNTLVPNQKEERIKNSIEFIPLLKGDHRVNELTIWQKPLSAEYTLFGMDEDVIKKIEADAIEDIKKANPQSIISFEPSSMQILRKYFPNIKVAGYLDFL</sequence>
<name>A0A6L5GPV7_9FIRM</name>
<organism evidence="1 2">
    <name type="scientific">Candidatus Pseudoramibacter fermentans</name>
    <dbReference type="NCBI Taxonomy" id="2594427"/>
    <lineage>
        <taxon>Bacteria</taxon>
        <taxon>Bacillati</taxon>
        <taxon>Bacillota</taxon>
        <taxon>Clostridia</taxon>
        <taxon>Eubacteriales</taxon>
        <taxon>Eubacteriaceae</taxon>
        <taxon>Pseudoramibacter</taxon>
    </lineage>
</organism>